<gene>
    <name evidence="2" type="ORF">AAF454_10720</name>
</gene>
<name>A0ABU9LLK6_9BACL</name>
<reference evidence="2 3" key="1">
    <citation type="submission" date="2024-04" db="EMBL/GenBank/DDBJ databases">
        <authorList>
            <person name="Wu Y.S."/>
            <person name="Zhang L."/>
        </authorList>
    </citation>
    <scope>NUCLEOTIDE SEQUENCE [LARGE SCALE GENOMIC DNA]</scope>
    <source>
        <strain evidence="2 3">KG-01</strain>
    </source>
</reference>
<proteinExistence type="predicted"/>
<feature type="coiled-coil region" evidence="1">
    <location>
        <begin position="41"/>
        <end position="68"/>
    </location>
</feature>
<comment type="caution">
    <text evidence="2">The sequence shown here is derived from an EMBL/GenBank/DDBJ whole genome shotgun (WGS) entry which is preliminary data.</text>
</comment>
<evidence type="ECO:0000256" key="1">
    <source>
        <dbReference type="SAM" id="Coils"/>
    </source>
</evidence>
<dbReference type="Proteomes" id="UP001398420">
    <property type="component" value="Unassembled WGS sequence"/>
</dbReference>
<keyword evidence="1" id="KW-0175">Coiled coil</keyword>
<dbReference type="Gene3D" id="3.30.1490.480">
    <property type="entry name" value="Endolytic murein transglycosylase"/>
    <property type="match status" value="1"/>
</dbReference>
<sequence>MSVKSVIRTIGISIFVAGATMSLTQMKQEADGKTTPAKDEVVVKKSDIKQYQQQITKLQEENAVLAKKKDATPSKTKKEVKTYTLDVRSGMGTSEVSEALEKAGMIKSASDFESYIINEGKASSIQLGKNKLNSEMSQKEILTAITTPK</sequence>
<keyword evidence="3" id="KW-1185">Reference proteome</keyword>
<evidence type="ECO:0000313" key="3">
    <source>
        <dbReference type="Proteomes" id="UP001398420"/>
    </source>
</evidence>
<organism evidence="2 3">
    <name type="scientific">Kurthia gibsonii</name>
    <dbReference type="NCBI Taxonomy" id="33946"/>
    <lineage>
        <taxon>Bacteria</taxon>
        <taxon>Bacillati</taxon>
        <taxon>Bacillota</taxon>
        <taxon>Bacilli</taxon>
        <taxon>Bacillales</taxon>
        <taxon>Caryophanaceae</taxon>
        <taxon>Kurthia</taxon>
    </lineage>
</organism>
<protein>
    <recommendedName>
        <fullName evidence="4">Endolytic transglycosylase MltG</fullName>
    </recommendedName>
</protein>
<evidence type="ECO:0000313" key="2">
    <source>
        <dbReference type="EMBL" id="MEL5988872.1"/>
    </source>
</evidence>
<dbReference type="RefSeq" id="WP_087680261.1">
    <property type="nucleotide sequence ID" value="NZ_JBCEWA010000007.1"/>
</dbReference>
<accession>A0ABU9LLK6</accession>
<evidence type="ECO:0008006" key="4">
    <source>
        <dbReference type="Google" id="ProtNLM"/>
    </source>
</evidence>
<dbReference type="EMBL" id="JBCEWA010000007">
    <property type="protein sequence ID" value="MEL5988872.1"/>
    <property type="molecule type" value="Genomic_DNA"/>
</dbReference>